<dbReference type="NCBIfam" id="TIGR01844">
    <property type="entry name" value="type_I_sec_TolC"/>
    <property type="match status" value="1"/>
</dbReference>
<dbReference type="InterPro" id="IPR003423">
    <property type="entry name" value="OMP_efflux"/>
</dbReference>
<dbReference type="PANTHER" id="PTHR30026:SF22">
    <property type="entry name" value="OUTER MEMBRANE EFFLUX PROTEIN"/>
    <property type="match status" value="1"/>
</dbReference>
<dbReference type="GO" id="GO:0015288">
    <property type="term" value="F:porin activity"/>
    <property type="evidence" value="ECO:0007669"/>
    <property type="project" value="TreeGrafter"/>
</dbReference>
<dbReference type="PROSITE" id="PS51257">
    <property type="entry name" value="PROKAR_LIPOPROTEIN"/>
    <property type="match status" value="1"/>
</dbReference>
<evidence type="ECO:0000256" key="8">
    <source>
        <dbReference type="SAM" id="Coils"/>
    </source>
</evidence>
<feature type="chain" id="PRO_5012662182" evidence="9">
    <location>
        <begin position="36"/>
        <end position="471"/>
    </location>
</feature>
<dbReference type="GO" id="GO:0009279">
    <property type="term" value="C:cell outer membrane"/>
    <property type="evidence" value="ECO:0007669"/>
    <property type="project" value="UniProtKB-SubCell"/>
</dbReference>
<feature type="coiled-coil region" evidence="8">
    <location>
        <begin position="196"/>
        <end position="223"/>
    </location>
</feature>
<feature type="signal peptide" evidence="9">
    <location>
        <begin position="1"/>
        <end position="35"/>
    </location>
</feature>
<evidence type="ECO:0000256" key="1">
    <source>
        <dbReference type="ARBA" id="ARBA00004442"/>
    </source>
</evidence>
<dbReference type="Pfam" id="PF02321">
    <property type="entry name" value="OEP"/>
    <property type="match status" value="2"/>
</dbReference>
<keyword evidence="3" id="KW-0813">Transport</keyword>
<evidence type="ECO:0000256" key="2">
    <source>
        <dbReference type="ARBA" id="ARBA00007613"/>
    </source>
</evidence>
<dbReference type="EMBL" id="FUWJ01000001">
    <property type="protein sequence ID" value="SJZ49774.1"/>
    <property type="molecule type" value="Genomic_DNA"/>
</dbReference>
<comment type="subcellular location">
    <subcellularLocation>
        <location evidence="1">Cell outer membrane</location>
    </subcellularLocation>
</comment>
<evidence type="ECO:0000256" key="7">
    <source>
        <dbReference type="ARBA" id="ARBA00023237"/>
    </source>
</evidence>
<dbReference type="STRING" id="225324.SAMN02745126_01351"/>
<dbReference type="InterPro" id="IPR010130">
    <property type="entry name" value="T1SS_OMP_TolC"/>
</dbReference>
<keyword evidence="7" id="KW-0998">Cell outer membrane</keyword>
<dbReference type="GO" id="GO:0015562">
    <property type="term" value="F:efflux transmembrane transporter activity"/>
    <property type="evidence" value="ECO:0007669"/>
    <property type="project" value="InterPro"/>
</dbReference>
<dbReference type="PANTHER" id="PTHR30026">
    <property type="entry name" value="OUTER MEMBRANE PROTEIN TOLC"/>
    <property type="match status" value="1"/>
</dbReference>
<evidence type="ECO:0000256" key="6">
    <source>
        <dbReference type="ARBA" id="ARBA00023136"/>
    </source>
</evidence>
<keyword evidence="4" id="KW-1134">Transmembrane beta strand</keyword>
<sequence>MGYSMRKRLALKHTSVAAVCALMVGCLAGTPGASAQSLIEALSSTYNSNPDLLAGRALLRQTDEGLAQAVANWRPKVTLAYEQNKIEYDFQQTPQSAWALRPLNGRFTTLTATQPLFRGGRTVADTKAAQANIQAQRAALADTEESAMLASVQSYADLLQDIGIVDARRNNVRVLVEQLDATRERFRVGELTITDVSQAEARLEQAKADLVQAQAQVRIDEAAFQHYIGLKPGKIADLPLIGALPASEDECVALAMDYAPRSVTAQHRITAARYGVNSAVGNLLPQVNLVGFIQQQFDYLYPGDRYYQYGVRLQATVPIYQNGSEWSQVRQAKQLVGQRRNELDSARRTAAENVIRAWRNLDSARSRVVSFEAQVRANEVALNGVRQEALVGSRTTLDVLNAEQELLNSQVNLLQARHDTQISFYGVLAGIGRLTARTLGLPVEYYDEEKYYDEVGSRWIGLGTSDSGTKK</sequence>
<keyword evidence="5" id="KW-0812">Transmembrane</keyword>
<keyword evidence="9" id="KW-0732">Signal</keyword>
<gene>
    <name evidence="10" type="ORF">SAMN02745126_01351</name>
</gene>
<dbReference type="Proteomes" id="UP000190092">
    <property type="component" value="Unassembled WGS sequence"/>
</dbReference>
<evidence type="ECO:0000256" key="4">
    <source>
        <dbReference type="ARBA" id="ARBA00022452"/>
    </source>
</evidence>
<evidence type="ECO:0000313" key="11">
    <source>
        <dbReference type="Proteomes" id="UP000190092"/>
    </source>
</evidence>
<dbReference type="OrthoDB" id="9789368at2"/>
<evidence type="ECO:0000256" key="3">
    <source>
        <dbReference type="ARBA" id="ARBA00022448"/>
    </source>
</evidence>
<organism evidence="10 11">
    <name type="scientific">Enhydrobacter aerosaccus</name>
    <dbReference type="NCBI Taxonomy" id="225324"/>
    <lineage>
        <taxon>Bacteria</taxon>
        <taxon>Pseudomonadati</taxon>
        <taxon>Pseudomonadota</taxon>
        <taxon>Alphaproteobacteria</taxon>
        <taxon>Hyphomicrobiales</taxon>
        <taxon>Enhydrobacter</taxon>
    </lineage>
</organism>
<proteinExistence type="inferred from homology"/>
<dbReference type="InterPro" id="IPR051906">
    <property type="entry name" value="TolC-like"/>
</dbReference>
<keyword evidence="11" id="KW-1185">Reference proteome</keyword>
<dbReference type="Gene3D" id="1.20.1600.10">
    <property type="entry name" value="Outer membrane efflux proteins (OEP)"/>
    <property type="match status" value="1"/>
</dbReference>
<comment type="similarity">
    <text evidence="2">Belongs to the outer membrane factor (OMF) (TC 1.B.17) family.</text>
</comment>
<dbReference type="GO" id="GO:1990281">
    <property type="term" value="C:efflux pump complex"/>
    <property type="evidence" value="ECO:0007669"/>
    <property type="project" value="TreeGrafter"/>
</dbReference>
<keyword evidence="6" id="KW-0472">Membrane</keyword>
<name>A0A1T4L4Z5_9HYPH</name>
<evidence type="ECO:0000313" key="10">
    <source>
        <dbReference type="EMBL" id="SJZ49774.1"/>
    </source>
</evidence>
<dbReference type="SUPFAM" id="SSF56954">
    <property type="entry name" value="Outer membrane efflux proteins (OEP)"/>
    <property type="match status" value="1"/>
</dbReference>
<accession>A0A1T4L4Z5</accession>
<dbReference type="AlphaFoldDB" id="A0A1T4L4Z5"/>
<evidence type="ECO:0000256" key="9">
    <source>
        <dbReference type="SAM" id="SignalP"/>
    </source>
</evidence>
<protein>
    <submittedName>
        <fullName evidence="10">Outer membrane protein</fullName>
    </submittedName>
</protein>
<keyword evidence="8" id="KW-0175">Coiled coil</keyword>
<reference evidence="11" key="1">
    <citation type="submission" date="2017-02" db="EMBL/GenBank/DDBJ databases">
        <authorList>
            <person name="Varghese N."/>
            <person name="Submissions S."/>
        </authorList>
    </citation>
    <scope>NUCLEOTIDE SEQUENCE [LARGE SCALE GENOMIC DNA]</scope>
    <source>
        <strain evidence="11">ATCC 27094</strain>
    </source>
</reference>
<evidence type="ECO:0000256" key="5">
    <source>
        <dbReference type="ARBA" id="ARBA00022692"/>
    </source>
</evidence>